<dbReference type="Proteomes" id="UP000479710">
    <property type="component" value="Unassembled WGS sequence"/>
</dbReference>
<keyword evidence="2" id="KW-1185">Reference proteome</keyword>
<organism evidence="1 2">
    <name type="scientific">Oryza meyeriana var. granulata</name>
    <dbReference type="NCBI Taxonomy" id="110450"/>
    <lineage>
        <taxon>Eukaryota</taxon>
        <taxon>Viridiplantae</taxon>
        <taxon>Streptophyta</taxon>
        <taxon>Embryophyta</taxon>
        <taxon>Tracheophyta</taxon>
        <taxon>Spermatophyta</taxon>
        <taxon>Magnoliopsida</taxon>
        <taxon>Liliopsida</taxon>
        <taxon>Poales</taxon>
        <taxon>Poaceae</taxon>
        <taxon>BOP clade</taxon>
        <taxon>Oryzoideae</taxon>
        <taxon>Oryzeae</taxon>
        <taxon>Oryzinae</taxon>
        <taxon>Oryza</taxon>
        <taxon>Oryza meyeriana</taxon>
    </lineage>
</organism>
<name>A0A6G1F082_9ORYZ</name>
<evidence type="ECO:0000313" key="1">
    <source>
        <dbReference type="EMBL" id="KAF0930249.1"/>
    </source>
</evidence>
<protein>
    <submittedName>
        <fullName evidence="1">Uncharacterized protein</fullName>
    </submittedName>
</protein>
<evidence type="ECO:0000313" key="2">
    <source>
        <dbReference type="Proteomes" id="UP000479710"/>
    </source>
</evidence>
<reference evidence="1 2" key="1">
    <citation type="submission" date="2019-11" db="EMBL/GenBank/DDBJ databases">
        <title>Whole genome sequence of Oryza granulata.</title>
        <authorList>
            <person name="Li W."/>
        </authorList>
    </citation>
    <scope>NUCLEOTIDE SEQUENCE [LARGE SCALE GENOMIC DNA]</scope>
    <source>
        <strain evidence="2">cv. Menghai</strain>
        <tissue evidence="1">Leaf</tissue>
    </source>
</reference>
<proteinExistence type="predicted"/>
<sequence length="60" mass="6780">MPGCLSSSPSWYSSNATFFLACRPPPLPWQEQPLPHRNTGTNPCHRLRSYLSRSDSTLTM</sequence>
<comment type="caution">
    <text evidence="1">The sequence shown here is derived from an EMBL/GenBank/DDBJ whole genome shotgun (WGS) entry which is preliminary data.</text>
</comment>
<dbReference type="AlphaFoldDB" id="A0A6G1F082"/>
<gene>
    <name evidence="1" type="ORF">E2562_030889</name>
</gene>
<dbReference type="EMBL" id="SPHZ02000002">
    <property type="protein sequence ID" value="KAF0930249.1"/>
    <property type="molecule type" value="Genomic_DNA"/>
</dbReference>
<accession>A0A6G1F082</accession>